<feature type="compositionally biased region" description="Basic and acidic residues" evidence="1">
    <location>
        <begin position="74"/>
        <end position="83"/>
    </location>
</feature>
<gene>
    <name evidence="2" type="ORF">THAOC_00148</name>
</gene>
<keyword evidence="3" id="KW-1185">Reference proteome</keyword>
<reference evidence="2 3" key="1">
    <citation type="journal article" date="2012" name="Genome Biol.">
        <title>Genome and low-iron response of an oceanic diatom adapted to chronic iron limitation.</title>
        <authorList>
            <person name="Lommer M."/>
            <person name="Specht M."/>
            <person name="Roy A.S."/>
            <person name="Kraemer L."/>
            <person name="Andreson R."/>
            <person name="Gutowska M.A."/>
            <person name="Wolf J."/>
            <person name="Bergner S.V."/>
            <person name="Schilhabel M.B."/>
            <person name="Klostermeier U.C."/>
            <person name="Beiko R.G."/>
            <person name="Rosenstiel P."/>
            <person name="Hippler M."/>
            <person name="Laroche J."/>
        </authorList>
    </citation>
    <scope>NUCLEOTIDE SEQUENCE [LARGE SCALE GENOMIC DNA]</scope>
    <source>
        <strain evidence="2 3">CCMP1005</strain>
    </source>
</reference>
<evidence type="ECO:0000256" key="1">
    <source>
        <dbReference type="SAM" id="MobiDB-lite"/>
    </source>
</evidence>
<feature type="compositionally biased region" description="Basic and acidic residues" evidence="1">
    <location>
        <begin position="1"/>
        <end position="12"/>
    </location>
</feature>
<feature type="non-terminal residue" evidence="2">
    <location>
        <position position="217"/>
    </location>
</feature>
<proteinExistence type="predicted"/>
<accession>K0TJW3</accession>
<name>K0TJW3_THAOC</name>
<dbReference type="EMBL" id="AGNL01000147">
    <property type="protein sequence ID" value="EJK77980.1"/>
    <property type="molecule type" value="Genomic_DNA"/>
</dbReference>
<protein>
    <submittedName>
        <fullName evidence="2">Uncharacterized protein</fullName>
    </submittedName>
</protein>
<feature type="compositionally biased region" description="Basic and acidic residues" evidence="1">
    <location>
        <begin position="36"/>
        <end position="52"/>
    </location>
</feature>
<evidence type="ECO:0000313" key="3">
    <source>
        <dbReference type="Proteomes" id="UP000266841"/>
    </source>
</evidence>
<feature type="compositionally biased region" description="Basic and acidic residues" evidence="1">
    <location>
        <begin position="130"/>
        <end position="185"/>
    </location>
</feature>
<evidence type="ECO:0000313" key="2">
    <source>
        <dbReference type="EMBL" id="EJK77980.1"/>
    </source>
</evidence>
<sequence length="217" mass="23304">MGGGENDDRAREATASSARSRPDPEGEVYEPTSRGKRFERDGGGGDRPRGNDEYAGGYDDFINFIGGGTAAEVRPGKATRESPRWPGHRARTGPIPAEAGAEAATRRLARRLGVEPPPPRLGHRHAPPPRPDEGVHDQQARVRRQGEVRPPPEREAQEEESVREGVEGPHTEVPRVLPRRAEDGQGRVQQVQGGGRRVTPAAHAGARRQGEAGDGAG</sequence>
<dbReference type="Proteomes" id="UP000266841">
    <property type="component" value="Unassembled WGS sequence"/>
</dbReference>
<comment type="caution">
    <text evidence="2">The sequence shown here is derived from an EMBL/GenBank/DDBJ whole genome shotgun (WGS) entry which is preliminary data.</text>
</comment>
<feature type="region of interest" description="Disordered" evidence="1">
    <location>
        <begin position="1"/>
        <end position="217"/>
    </location>
</feature>
<dbReference type="AlphaFoldDB" id="K0TJW3"/>
<organism evidence="2 3">
    <name type="scientific">Thalassiosira oceanica</name>
    <name type="common">Marine diatom</name>
    <dbReference type="NCBI Taxonomy" id="159749"/>
    <lineage>
        <taxon>Eukaryota</taxon>
        <taxon>Sar</taxon>
        <taxon>Stramenopiles</taxon>
        <taxon>Ochrophyta</taxon>
        <taxon>Bacillariophyta</taxon>
        <taxon>Coscinodiscophyceae</taxon>
        <taxon>Thalassiosirophycidae</taxon>
        <taxon>Thalassiosirales</taxon>
        <taxon>Thalassiosiraceae</taxon>
        <taxon>Thalassiosira</taxon>
    </lineage>
</organism>